<dbReference type="Pfam" id="PF03853">
    <property type="entry name" value="YjeF_N"/>
    <property type="match status" value="1"/>
</dbReference>
<dbReference type="EMBL" id="BAABEX010000007">
    <property type="protein sequence ID" value="GAA4420336.1"/>
    <property type="molecule type" value="Genomic_DNA"/>
</dbReference>
<comment type="caution">
    <text evidence="22">The sequence shown here is derived from an EMBL/GenBank/DDBJ whole genome shotgun (WGS) entry which is preliminary data.</text>
</comment>
<keyword evidence="8 17" id="KW-0521">NADP</keyword>
<evidence type="ECO:0000256" key="17">
    <source>
        <dbReference type="HAMAP-Rule" id="MF_01965"/>
    </source>
</evidence>
<keyword evidence="12 17" id="KW-0456">Lyase</keyword>
<dbReference type="InterPro" id="IPR000631">
    <property type="entry name" value="CARKD"/>
</dbReference>
<keyword evidence="7 17" id="KW-0067">ATP-binding</keyword>
<dbReference type="RefSeq" id="WP_345061347.1">
    <property type="nucleotide sequence ID" value="NZ_BAABEX010000007.1"/>
</dbReference>
<comment type="catalytic activity">
    <reaction evidence="2 18 19">
        <text>(6R)-NADPHX = (6S)-NADPHX</text>
        <dbReference type="Rhea" id="RHEA:32227"/>
        <dbReference type="ChEBI" id="CHEBI:64076"/>
        <dbReference type="ChEBI" id="CHEBI:64077"/>
        <dbReference type="EC" id="5.1.99.6"/>
    </reaction>
</comment>
<dbReference type="Gene3D" id="3.40.50.10260">
    <property type="entry name" value="YjeF N-terminal domain"/>
    <property type="match status" value="1"/>
</dbReference>
<organism evidence="22 23">
    <name type="scientific">Acidovorax lacteus</name>
    <dbReference type="NCBI Taxonomy" id="1924988"/>
    <lineage>
        <taxon>Bacteria</taxon>
        <taxon>Pseudomonadati</taxon>
        <taxon>Pseudomonadota</taxon>
        <taxon>Betaproteobacteria</taxon>
        <taxon>Burkholderiales</taxon>
        <taxon>Comamonadaceae</taxon>
        <taxon>Acidovorax</taxon>
    </lineage>
</organism>
<dbReference type="HAMAP" id="MF_01966">
    <property type="entry name" value="NADHX_epimerase"/>
    <property type="match status" value="1"/>
</dbReference>
<feature type="binding site" evidence="18">
    <location>
        <position position="171"/>
    </location>
    <ligand>
        <name>K(+)</name>
        <dbReference type="ChEBI" id="CHEBI:29103"/>
    </ligand>
</feature>
<feature type="binding site" evidence="17">
    <location>
        <position position="452"/>
    </location>
    <ligand>
        <name>AMP</name>
        <dbReference type="ChEBI" id="CHEBI:456215"/>
    </ligand>
</feature>
<evidence type="ECO:0000256" key="11">
    <source>
        <dbReference type="ARBA" id="ARBA00023235"/>
    </source>
</evidence>
<name>A0ABP8L1I5_9BURK</name>
<keyword evidence="5 18" id="KW-0479">Metal-binding</keyword>
<evidence type="ECO:0000256" key="4">
    <source>
        <dbReference type="ARBA" id="ARBA00009524"/>
    </source>
</evidence>
<keyword evidence="6 17" id="KW-0547">Nucleotide-binding</keyword>
<comment type="similarity">
    <text evidence="3 19">In the N-terminal section; belongs to the NnrE/AIBP family.</text>
</comment>
<feature type="binding site" evidence="17">
    <location>
        <position position="332"/>
    </location>
    <ligand>
        <name>(6S)-NADPHX</name>
        <dbReference type="ChEBI" id="CHEBI:64076"/>
    </ligand>
</feature>
<dbReference type="HAMAP" id="MF_01965">
    <property type="entry name" value="NADHX_dehydratase"/>
    <property type="match status" value="1"/>
</dbReference>
<keyword evidence="9 18" id="KW-0630">Potassium</keyword>
<evidence type="ECO:0000256" key="12">
    <source>
        <dbReference type="ARBA" id="ARBA00023239"/>
    </source>
</evidence>
<proteinExistence type="inferred from homology"/>
<evidence type="ECO:0000256" key="7">
    <source>
        <dbReference type="ARBA" id="ARBA00022840"/>
    </source>
</evidence>
<comment type="function">
    <text evidence="14 19">Bifunctional enzyme that catalyzes the epimerization of the S- and R-forms of NAD(P)HX and the dehydration of the S-form of NAD(P)HX at the expense of ADP, which is converted to AMP. This allows the repair of both epimers of NAD(P)HX, a damaged form of NAD(P)H that is a result of enzymatic or heat-dependent hydration.</text>
</comment>
<sequence length="504" mass="50470">MQRITADHPHPLFDTAATRRIETAAAAALPPHALMQRAGRAVAQLAQALAPHARRIWIACGPGNNGGDGLEAAVHLQRSGYAVAVTWLGQPDRCPPDARAAWQRAQAAGLDRSTTPPAALGPQDLCIDALLGLGASSAPQPNPRTPDARLLACLQALRHSPATVLAVDLPSGLDADTGQFAPGLEPEASPPPTAGPRHTLSLLTLKPGLFTAAGRDAAGTVWLDVLDAAATEAPSAWLQGPPAPQHRAHASHKGSYGDVAIVGGEGLAARGMGMTGAALLAASAALHSGAGRVMVCLMDDEHPAAASALPELMLRRFDALALAELSVVCGCGGGQAVVPRLPAVLARSARLVLDADALNAVAADAALQSLLTARAAQGLPTVITPHPLEAARLLGTTTAVVQADRLAAARALALRFGCVVVLKGSGTVVAAPDGAASLNPTGNALLATGGTGDVLAGMVGAGLARGLGAMAAARAAVYRHGLAADVWPAGAPLTAGALARRVGG</sequence>
<evidence type="ECO:0000256" key="1">
    <source>
        <dbReference type="ARBA" id="ARBA00000013"/>
    </source>
</evidence>
<feature type="binding site" evidence="18">
    <location>
        <position position="65"/>
    </location>
    <ligand>
        <name>K(+)</name>
        <dbReference type="ChEBI" id="CHEBI:29103"/>
    </ligand>
</feature>
<comment type="cofactor">
    <cofactor evidence="18 19">
        <name>K(+)</name>
        <dbReference type="ChEBI" id="CHEBI:29103"/>
    </cofactor>
    <text evidence="18 19">Binds 1 potassium ion per subunit.</text>
</comment>
<dbReference type="Pfam" id="PF01256">
    <property type="entry name" value="Carb_kinase"/>
    <property type="match status" value="1"/>
</dbReference>
<evidence type="ECO:0000256" key="10">
    <source>
        <dbReference type="ARBA" id="ARBA00023027"/>
    </source>
</evidence>
<dbReference type="PANTHER" id="PTHR12592:SF0">
    <property type="entry name" value="ATP-DEPENDENT (S)-NAD(P)H-HYDRATE DEHYDRATASE"/>
    <property type="match status" value="1"/>
</dbReference>
<feature type="binding site" evidence="18">
    <location>
        <position position="128"/>
    </location>
    <ligand>
        <name>K(+)</name>
        <dbReference type="ChEBI" id="CHEBI:29103"/>
    </ligand>
</feature>
<evidence type="ECO:0000313" key="22">
    <source>
        <dbReference type="EMBL" id="GAA4420336.1"/>
    </source>
</evidence>
<evidence type="ECO:0000313" key="23">
    <source>
        <dbReference type="Proteomes" id="UP001501788"/>
    </source>
</evidence>
<evidence type="ECO:0000256" key="19">
    <source>
        <dbReference type="PIRNR" id="PIRNR017184"/>
    </source>
</evidence>
<feature type="binding site" evidence="17">
    <location>
        <begin position="423"/>
        <end position="427"/>
    </location>
    <ligand>
        <name>AMP</name>
        <dbReference type="ChEBI" id="CHEBI:456215"/>
    </ligand>
</feature>
<evidence type="ECO:0000256" key="8">
    <source>
        <dbReference type="ARBA" id="ARBA00022857"/>
    </source>
</evidence>
<evidence type="ECO:0000256" key="14">
    <source>
        <dbReference type="ARBA" id="ARBA00025153"/>
    </source>
</evidence>
<dbReference type="CDD" id="cd01171">
    <property type="entry name" value="YXKO-related"/>
    <property type="match status" value="1"/>
</dbReference>
<reference evidence="23" key="1">
    <citation type="journal article" date="2019" name="Int. J. Syst. Evol. Microbiol.">
        <title>The Global Catalogue of Microorganisms (GCM) 10K type strain sequencing project: providing services to taxonomists for standard genome sequencing and annotation.</title>
        <authorList>
            <consortium name="The Broad Institute Genomics Platform"/>
            <consortium name="The Broad Institute Genome Sequencing Center for Infectious Disease"/>
            <person name="Wu L."/>
            <person name="Ma J."/>
        </authorList>
    </citation>
    <scope>NUCLEOTIDE SEQUENCE [LARGE SCALE GENOMIC DNA]</scope>
    <source>
        <strain evidence="23">JCM 31890</strain>
    </source>
</reference>
<feature type="binding site" evidence="17">
    <location>
        <position position="386"/>
    </location>
    <ligand>
        <name>(6S)-NADPHX</name>
        <dbReference type="ChEBI" id="CHEBI:64076"/>
    </ligand>
</feature>
<feature type="binding site" evidence="18">
    <location>
        <begin position="64"/>
        <end position="68"/>
    </location>
    <ligand>
        <name>(6S)-NADPHX</name>
        <dbReference type="ChEBI" id="CHEBI:64076"/>
    </ligand>
</feature>
<evidence type="ECO:0000256" key="2">
    <source>
        <dbReference type="ARBA" id="ARBA00000909"/>
    </source>
</evidence>
<comment type="similarity">
    <text evidence="4 19">In the C-terminal section; belongs to the NnrD/CARKD family.</text>
</comment>
<evidence type="ECO:0000256" key="6">
    <source>
        <dbReference type="ARBA" id="ARBA00022741"/>
    </source>
</evidence>
<dbReference type="PROSITE" id="PS01050">
    <property type="entry name" value="YJEF_C_2"/>
    <property type="match status" value="1"/>
</dbReference>
<evidence type="ECO:0000256" key="15">
    <source>
        <dbReference type="ARBA" id="ARBA00048238"/>
    </source>
</evidence>
<evidence type="ECO:0000256" key="9">
    <source>
        <dbReference type="ARBA" id="ARBA00022958"/>
    </source>
</evidence>
<evidence type="ECO:0000259" key="21">
    <source>
        <dbReference type="PROSITE" id="PS51385"/>
    </source>
</evidence>
<dbReference type="NCBIfam" id="TIGR00196">
    <property type="entry name" value="yjeF_cterm"/>
    <property type="match status" value="1"/>
</dbReference>
<dbReference type="PROSITE" id="PS51383">
    <property type="entry name" value="YJEF_C_3"/>
    <property type="match status" value="1"/>
</dbReference>
<feature type="domain" description="YjeF N-terminal" evidence="21">
    <location>
        <begin position="18"/>
        <end position="234"/>
    </location>
</feature>
<comment type="subunit">
    <text evidence="17">Homotetramer.</text>
</comment>
<keyword evidence="10 17" id="KW-0520">NAD</keyword>
<keyword evidence="23" id="KW-1185">Reference proteome</keyword>
<dbReference type="InterPro" id="IPR004443">
    <property type="entry name" value="YjeF_N_dom"/>
</dbReference>
<evidence type="ECO:0000256" key="3">
    <source>
        <dbReference type="ARBA" id="ARBA00006001"/>
    </source>
</evidence>
<keyword evidence="11 18" id="KW-0413">Isomerase</keyword>
<dbReference type="EC" id="4.2.1.136" evidence="19"/>
<feature type="binding site" evidence="17">
    <location>
        <position position="453"/>
    </location>
    <ligand>
        <name>(6S)-NADPHX</name>
        <dbReference type="ChEBI" id="CHEBI:64076"/>
    </ligand>
</feature>
<evidence type="ECO:0000256" key="16">
    <source>
        <dbReference type="ARBA" id="ARBA00049209"/>
    </source>
</evidence>
<dbReference type="InterPro" id="IPR029056">
    <property type="entry name" value="Ribokinase-like"/>
</dbReference>
<dbReference type="InterPro" id="IPR030677">
    <property type="entry name" value="Nnr"/>
</dbReference>
<comment type="caution">
    <text evidence="18">Lacks conserved residue(s) required for the propagation of feature annotation.</text>
</comment>
<dbReference type="PIRSF" id="PIRSF017184">
    <property type="entry name" value="Nnr"/>
    <property type="match status" value="1"/>
</dbReference>
<evidence type="ECO:0000256" key="18">
    <source>
        <dbReference type="HAMAP-Rule" id="MF_01966"/>
    </source>
</evidence>
<dbReference type="PROSITE" id="PS51385">
    <property type="entry name" value="YJEF_N"/>
    <property type="match status" value="1"/>
</dbReference>
<dbReference type="Proteomes" id="UP001501788">
    <property type="component" value="Unassembled WGS sequence"/>
</dbReference>
<evidence type="ECO:0000256" key="5">
    <source>
        <dbReference type="ARBA" id="ARBA00022723"/>
    </source>
</evidence>
<feature type="binding site" evidence="17">
    <location>
        <position position="277"/>
    </location>
    <ligand>
        <name>(6S)-NADPHX</name>
        <dbReference type="ChEBI" id="CHEBI:64076"/>
    </ligand>
</feature>
<dbReference type="InterPro" id="IPR036652">
    <property type="entry name" value="YjeF_N_dom_sf"/>
</dbReference>
<gene>
    <name evidence="17" type="primary">nnrD</name>
    <name evidence="18" type="synonym">nnrE</name>
    <name evidence="22" type="ORF">GCM10023090_07740</name>
</gene>
<comment type="catalytic activity">
    <reaction evidence="15 17 19">
        <text>(6S)-NADHX + ADP = AMP + phosphate + NADH + H(+)</text>
        <dbReference type="Rhea" id="RHEA:32223"/>
        <dbReference type="ChEBI" id="CHEBI:15378"/>
        <dbReference type="ChEBI" id="CHEBI:43474"/>
        <dbReference type="ChEBI" id="CHEBI:57945"/>
        <dbReference type="ChEBI" id="CHEBI:64074"/>
        <dbReference type="ChEBI" id="CHEBI:456215"/>
        <dbReference type="ChEBI" id="CHEBI:456216"/>
        <dbReference type="EC" id="4.2.1.136"/>
    </reaction>
</comment>
<comment type="catalytic activity">
    <reaction evidence="1 18 19">
        <text>(6R)-NADHX = (6S)-NADHX</text>
        <dbReference type="Rhea" id="RHEA:32215"/>
        <dbReference type="ChEBI" id="CHEBI:64074"/>
        <dbReference type="ChEBI" id="CHEBI:64075"/>
        <dbReference type="EC" id="5.1.99.6"/>
    </reaction>
</comment>
<comment type="catalytic activity">
    <reaction evidence="16 17 19">
        <text>(6S)-NADPHX + ADP = AMP + phosphate + NADPH + H(+)</text>
        <dbReference type="Rhea" id="RHEA:32235"/>
        <dbReference type="ChEBI" id="CHEBI:15378"/>
        <dbReference type="ChEBI" id="CHEBI:43474"/>
        <dbReference type="ChEBI" id="CHEBI:57783"/>
        <dbReference type="ChEBI" id="CHEBI:64076"/>
        <dbReference type="ChEBI" id="CHEBI:456215"/>
        <dbReference type="ChEBI" id="CHEBI:456216"/>
        <dbReference type="EC" id="4.2.1.136"/>
    </reaction>
</comment>
<dbReference type="SUPFAM" id="SSF53613">
    <property type="entry name" value="Ribokinase-like"/>
    <property type="match status" value="1"/>
</dbReference>
<feature type="domain" description="YjeF C-terminal" evidence="20">
    <location>
        <begin position="236"/>
        <end position="504"/>
    </location>
</feature>
<comment type="similarity">
    <text evidence="17">Belongs to the NnrD/CARKD family.</text>
</comment>
<dbReference type="Gene3D" id="3.40.1190.20">
    <property type="match status" value="1"/>
</dbReference>
<comment type="function">
    <text evidence="17">Catalyzes the dehydration of the S-form of NAD(P)HX at the expense of ADP, which is converted to AMP. Together with NAD(P)HX epimerase, which catalyzes the epimerization of the S- and R-forms, the enzyme allows the repair of both epimers of NAD(P)HX, a damaged form of NAD(P)H that is a result of enzymatic or heat-dependent hydration.</text>
</comment>
<comment type="similarity">
    <text evidence="18">Belongs to the NnrE/AIBP family.</text>
</comment>
<dbReference type="InterPro" id="IPR017953">
    <property type="entry name" value="Carbohydrate_kinase_pred_CS"/>
</dbReference>
<dbReference type="PANTHER" id="PTHR12592">
    <property type="entry name" value="ATP-DEPENDENT (S)-NAD(P)H-HYDRATE DEHYDRATASE FAMILY MEMBER"/>
    <property type="match status" value="1"/>
</dbReference>
<protein>
    <recommendedName>
        <fullName evidence="19">Bifunctional NAD(P)H-hydrate repair enzyme</fullName>
    </recommendedName>
    <alternativeName>
        <fullName evidence="19">Nicotinamide nucleotide repair protein</fullName>
    </alternativeName>
    <domain>
        <recommendedName>
            <fullName evidence="19">ADP-dependent (S)-NAD(P)H-hydrate dehydratase</fullName>
            <ecNumber evidence="19">4.2.1.136</ecNumber>
        </recommendedName>
        <alternativeName>
            <fullName evidence="19">ADP-dependent NAD(P)HX dehydratase</fullName>
        </alternativeName>
    </domain>
    <domain>
        <recommendedName>
            <fullName evidence="19">NAD(P)H-hydrate epimerase</fullName>
            <ecNumber evidence="19">5.1.99.6</ecNumber>
        </recommendedName>
    </domain>
</protein>
<comment type="cofactor">
    <cofactor evidence="17">
        <name>Mg(2+)</name>
        <dbReference type="ChEBI" id="CHEBI:18420"/>
    </cofactor>
</comment>
<accession>A0ABP8L1I5</accession>
<feature type="binding site" evidence="18">
    <location>
        <position position="168"/>
    </location>
    <ligand>
        <name>(6S)-NADPHX</name>
        <dbReference type="ChEBI" id="CHEBI:64076"/>
    </ligand>
</feature>
<evidence type="ECO:0000259" key="20">
    <source>
        <dbReference type="PROSITE" id="PS51383"/>
    </source>
</evidence>
<comment type="function">
    <text evidence="18">Catalyzes the epimerization of the S- and R-forms of NAD(P)HX, a damaged form of NAD(P)H that is a result of enzymatic or heat-dependent hydration. This is a prerequisite for the S-specific NAD(P)H-hydrate dehydratase to allow the repair of both epimers of NAD(P)HX.</text>
</comment>
<dbReference type="SUPFAM" id="SSF64153">
    <property type="entry name" value="YjeF N-terminal domain-like"/>
    <property type="match status" value="1"/>
</dbReference>
<evidence type="ECO:0000256" key="13">
    <source>
        <dbReference type="ARBA" id="ARBA00023268"/>
    </source>
</evidence>
<dbReference type="EC" id="5.1.99.6" evidence="19"/>
<keyword evidence="13" id="KW-0511">Multifunctional enzyme</keyword>